<feature type="binding site" evidence="1">
    <location>
        <position position="14"/>
    </location>
    <ligand>
        <name>a divalent metal cation</name>
        <dbReference type="ChEBI" id="CHEBI:60240"/>
        <label>1</label>
    </ligand>
</feature>
<keyword evidence="1" id="KW-0479">Metal-binding</keyword>
<feature type="binding site" evidence="1">
    <location>
        <position position="214"/>
    </location>
    <ligand>
        <name>a divalent metal cation</name>
        <dbReference type="ChEBI" id="CHEBI:60240"/>
        <label>2</label>
    </ligand>
</feature>
<evidence type="ECO:0000256" key="1">
    <source>
        <dbReference type="PIRSR" id="PIRSR005902-1"/>
    </source>
</evidence>
<feature type="binding site" evidence="1">
    <location>
        <position position="12"/>
    </location>
    <ligand>
        <name>a divalent metal cation</name>
        <dbReference type="ChEBI" id="CHEBI:60240"/>
        <label>1</label>
    </ligand>
</feature>
<dbReference type="SUPFAM" id="SSF51556">
    <property type="entry name" value="Metallo-dependent hydrolases"/>
    <property type="match status" value="1"/>
</dbReference>
<dbReference type="InterPro" id="IPR001130">
    <property type="entry name" value="TatD-like"/>
</dbReference>
<dbReference type="Gene3D" id="3.20.20.140">
    <property type="entry name" value="Metal-dependent hydrolases"/>
    <property type="match status" value="1"/>
</dbReference>
<dbReference type="AlphaFoldDB" id="A0A9N8WEM2"/>
<feature type="binding site" evidence="1">
    <location>
        <position position="185"/>
    </location>
    <ligand>
        <name>a divalent metal cation</name>
        <dbReference type="ChEBI" id="CHEBI:60240"/>
        <label>2</label>
    </ligand>
</feature>
<reference evidence="2" key="1">
    <citation type="submission" date="2021-06" db="EMBL/GenBank/DDBJ databases">
        <authorList>
            <person name="Kallberg Y."/>
            <person name="Tangrot J."/>
            <person name="Rosling A."/>
        </authorList>
    </citation>
    <scope>NUCLEOTIDE SEQUENCE</scope>
    <source>
        <strain evidence="2">BR232B</strain>
    </source>
</reference>
<dbReference type="InterPro" id="IPR032466">
    <property type="entry name" value="Metal_Hydrolase"/>
</dbReference>
<dbReference type="OrthoDB" id="413993at2759"/>
<dbReference type="EMBL" id="CAJVPI010000110">
    <property type="protein sequence ID" value="CAG8481811.1"/>
    <property type="molecule type" value="Genomic_DNA"/>
</dbReference>
<feature type="binding site" evidence="1">
    <location>
        <position position="137"/>
    </location>
    <ligand>
        <name>a divalent metal cation</name>
        <dbReference type="ChEBI" id="CHEBI:60240"/>
        <label>1</label>
    </ligand>
</feature>
<protein>
    <submittedName>
        <fullName evidence="2">3253_t:CDS:1</fullName>
    </submittedName>
</protein>
<dbReference type="PIRSF" id="PIRSF005902">
    <property type="entry name" value="DNase_TatD"/>
    <property type="match status" value="1"/>
</dbReference>
<feature type="binding site" evidence="1">
    <location>
        <position position="271"/>
    </location>
    <ligand>
        <name>a divalent metal cation</name>
        <dbReference type="ChEBI" id="CHEBI:60240"/>
        <label>1</label>
    </ligand>
</feature>
<evidence type="ECO:0000313" key="3">
    <source>
        <dbReference type="Proteomes" id="UP000789739"/>
    </source>
</evidence>
<accession>A0A9N8WEM2</accession>
<organism evidence="2 3">
    <name type="scientific">Paraglomus brasilianum</name>
    <dbReference type="NCBI Taxonomy" id="144538"/>
    <lineage>
        <taxon>Eukaryota</taxon>
        <taxon>Fungi</taxon>
        <taxon>Fungi incertae sedis</taxon>
        <taxon>Mucoromycota</taxon>
        <taxon>Glomeromycotina</taxon>
        <taxon>Glomeromycetes</taxon>
        <taxon>Paraglomerales</taxon>
        <taxon>Paraglomeraceae</taxon>
        <taxon>Paraglomus</taxon>
    </lineage>
</organism>
<proteinExistence type="predicted"/>
<name>A0A9N8WEM2_9GLOM</name>
<sequence length="315" mass="35273">MDWQWSAVCDAHTHLHDDKENISRLGEQVKTGRLGVMGTHMDDLDIVAKLAGDFKEKVIPFFGLHPWFVHGLSLEDVPDKELHYRSVLVNTESNKTSSDEDSLGTIISSLPSPIPLSNWLTTVEKLLIAYPRSHLGEVGLDTSAKLLSPTTQTPTKIQTSMDHQAAVLEKQLDLAAKHNRSVSLHCVRSTGQFVSLIQSKFGKQQPLPPRICIHSYSGSVDTIKLLTQSTKKKKFPVDMYFSFSSILNGRNRRFSELVSAVPEDRLLIESDFHSPIGLDGLMREIVEAVAMVKNWTPKETVERTHTNFMQFIGEG</sequence>
<keyword evidence="3" id="KW-1185">Reference proteome</keyword>
<dbReference type="GO" id="GO:0016788">
    <property type="term" value="F:hydrolase activity, acting on ester bonds"/>
    <property type="evidence" value="ECO:0007669"/>
    <property type="project" value="InterPro"/>
</dbReference>
<dbReference type="PANTHER" id="PTHR47345">
    <property type="entry name" value="CUT9-INTERACTING PROTEIN SCN1"/>
    <property type="match status" value="1"/>
</dbReference>
<comment type="caution">
    <text evidence="2">The sequence shown here is derived from an EMBL/GenBank/DDBJ whole genome shotgun (WGS) entry which is preliminary data.</text>
</comment>
<evidence type="ECO:0000313" key="2">
    <source>
        <dbReference type="EMBL" id="CAG8481811.1"/>
    </source>
</evidence>
<dbReference type="InterPro" id="IPR053044">
    <property type="entry name" value="Metallo-hydrolase/TatD-type"/>
</dbReference>
<dbReference type="Proteomes" id="UP000789739">
    <property type="component" value="Unassembled WGS sequence"/>
</dbReference>
<gene>
    <name evidence="2" type="ORF">PBRASI_LOCUS1623</name>
</gene>
<dbReference type="GO" id="GO:0046872">
    <property type="term" value="F:metal ion binding"/>
    <property type="evidence" value="ECO:0007669"/>
    <property type="project" value="UniProtKB-KW"/>
</dbReference>
<dbReference type="PANTHER" id="PTHR47345:SF1">
    <property type="entry name" value="CUT9-INTERACTING PROTEIN SCN1"/>
    <property type="match status" value="1"/>
</dbReference>
<dbReference type="Pfam" id="PF01026">
    <property type="entry name" value="TatD_DNase"/>
    <property type="match status" value="1"/>
</dbReference>